<reference evidence="2" key="1">
    <citation type="submission" date="2020-08" db="EMBL/GenBank/DDBJ databases">
        <title>Multicomponent nature underlies the extraordinary mechanical properties of spider dragline silk.</title>
        <authorList>
            <person name="Kono N."/>
            <person name="Nakamura H."/>
            <person name="Mori M."/>
            <person name="Yoshida Y."/>
            <person name="Ohtoshi R."/>
            <person name="Malay A.D."/>
            <person name="Moran D.A.P."/>
            <person name="Tomita M."/>
            <person name="Numata K."/>
            <person name="Arakawa K."/>
        </authorList>
    </citation>
    <scope>NUCLEOTIDE SEQUENCE</scope>
</reference>
<evidence type="ECO:0000256" key="1">
    <source>
        <dbReference type="SAM" id="Phobius"/>
    </source>
</evidence>
<keyword evidence="1" id="KW-0812">Transmembrane</keyword>
<dbReference type="EMBL" id="BMAV01024171">
    <property type="protein sequence ID" value="GFS30623.1"/>
    <property type="molecule type" value="Genomic_DNA"/>
</dbReference>
<keyword evidence="3" id="KW-1185">Reference proteome</keyword>
<keyword evidence="1" id="KW-1133">Transmembrane helix</keyword>
<proteinExistence type="predicted"/>
<organism evidence="2 3">
    <name type="scientific">Trichonephila inaurata madagascariensis</name>
    <dbReference type="NCBI Taxonomy" id="2747483"/>
    <lineage>
        <taxon>Eukaryota</taxon>
        <taxon>Metazoa</taxon>
        <taxon>Ecdysozoa</taxon>
        <taxon>Arthropoda</taxon>
        <taxon>Chelicerata</taxon>
        <taxon>Arachnida</taxon>
        <taxon>Araneae</taxon>
        <taxon>Araneomorphae</taxon>
        <taxon>Entelegynae</taxon>
        <taxon>Araneoidea</taxon>
        <taxon>Nephilidae</taxon>
        <taxon>Trichonephila</taxon>
        <taxon>Trichonephila inaurata</taxon>
    </lineage>
</organism>
<gene>
    <name evidence="2" type="primary">AVEN_95379_1</name>
    <name evidence="2" type="ORF">TNIN_355401</name>
</gene>
<keyword evidence="1" id="KW-0472">Membrane</keyword>
<evidence type="ECO:0000313" key="2">
    <source>
        <dbReference type="EMBL" id="GFS30623.1"/>
    </source>
</evidence>
<protein>
    <submittedName>
        <fullName evidence="2">Uncharacterized protein</fullName>
    </submittedName>
</protein>
<feature type="transmembrane region" description="Helical" evidence="1">
    <location>
        <begin position="105"/>
        <end position="124"/>
    </location>
</feature>
<dbReference type="Proteomes" id="UP000886998">
    <property type="component" value="Unassembled WGS sequence"/>
</dbReference>
<evidence type="ECO:0000313" key="3">
    <source>
        <dbReference type="Proteomes" id="UP000886998"/>
    </source>
</evidence>
<comment type="caution">
    <text evidence="2">The sequence shown here is derived from an EMBL/GenBank/DDBJ whole genome shotgun (WGS) entry which is preliminary data.</text>
</comment>
<dbReference type="OrthoDB" id="6425508at2759"/>
<name>A0A8X6J3B2_9ARAC</name>
<sequence>MDNYLHAMLFAEDLVSYVLRKHGVEWEARNASTANHPLTNQSLRDRNRFRSEIGEAVFEISSENYQVIRESFHKMFQKEEISVDEFRYELTITCIMYLKKGYNEYYYLNLCALFIGVVRFYFIINFDFGSELASCVAQVLAYLVNLSIYKNMFDPFDDWFRLALASQCIRRKIAKDKRKNTTMDNHSEPVVQKNAL</sequence>
<dbReference type="AlphaFoldDB" id="A0A8X6J3B2"/>
<accession>A0A8X6J3B2</accession>